<keyword evidence="4 8" id="KW-0812">Transmembrane</keyword>
<proteinExistence type="inferred from homology"/>
<gene>
    <name evidence="10" type="ORF">DGYR_LOCUS10024</name>
</gene>
<evidence type="ECO:0000256" key="1">
    <source>
        <dbReference type="ARBA" id="ARBA00004651"/>
    </source>
</evidence>
<dbReference type="GO" id="GO:0043252">
    <property type="term" value="P:sodium-independent organic anion transport"/>
    <property type="evidence" value="ECO:0007669"/>
    <property type="project" value="TreeGrafter"/>
</dbReference>
<feature type="transmembrane region" description="Helical" evidence="8">
    <location>
        <begin position="207"/>
        <end position="235"/>
    </location>
</feature>
<dbReference type="InterPro" id="IPR004156">
    <property type="entry name" value="OATP"/>
</dbReference>
<dbReference type="GO" id="GO:0016323">
    <property type="term" value="C:basolateral plasma membrane"/>
    <property type="evidence" value="ECO:0007669"/>
    <property type="project" value="TreeGrafter"/>
</dbReference>
<organism evidence="10 11">
    <name type="scientific">Dimorphilus gyrociliatus</name>
    <dbReference type="NCBI Taxonomy" id="2664684"/>
    <lineage>
        <taxon>Eukaryota</taxon>
        <taxon>Metazoa</taxon>
        <taxon>Spiralia</taxon>
        <taxon>Lophotrochozoa</taxon>
        <taxon>Annelida</taxon>
        <taxon>Polychaeta</taxon>
        <taxon>Polychaeta incertae sedis</taxon>
        <taxon>Dinophilidae</taxon>
        <taxon>Dimorphilus</taxon>
    </lineage>
</organism>
<dbReference type="SUPFAM" id="SSF103473">
    <property type="entry name" value="MFS general substrate transporter"/>
    <property type="match status" value="1"/>
</dbReference>
<comment type="subcellular location">
    <subcellularLocation>
        <location evidence="1">Cell membrane</location>
        <topology evidence="1">Multi-pass membrane protein</topology>
    </subcellularLocation>
</comment>
<evidence type="ECO:0000313" key="10">
    <source>
        <dbReference type="EMBL" id="CAD5122180.1"/>
    </source>
</evidence>
<dbReference type="InterPro" id="IPR002350">
    <property type="entry name" value="Kazal_dom"/>
</dbReference>
<dbReference type="EMBL" id="CAJFCJ010000016">
    <property type="protein sequence ID" value="CAD5122180.1"/>
    <property type="molecule type" value="Genomic_DNA"/>
</dbReference>
<protein>
    <submittedName>
        <fullName evidence="10">DgyrCDS10625</fullName>
    </submittedName>
</protein>
<keyword evidence="11" id="KW-1185">Reference proteome</keyword>
<keyword evidence="5 8" id="KW-1133">Transmembrane helix</keyword>
<name>A0A7I8W0S8_9ANNE</name>
<evidence type="ECO:0000256" key="8">
    <source>
        <dbReference type="SAM" id="Phobius"/>
    </source>
</evidence>
<evidence type="ECO:0000256" key="6">
    <source>
        <dbReference type="ARBA" id="ARBA00023136"/>
    </source>
</evidence>
<dbReference type="InterPro" id="IPR036058">
    <property type="entry name" value="Kazal_dom_sf"/>
</dbReference>
<evidence type="ECO:0000256" key="7">
    <source>
        <dbReference type="ARBA" id="ARBA00023157"/>
    </source>
</evidence>
<dbReference type="PROSITE" id="PS51465">
    <property type="entry name" value="KAZAL_2"/>
    <property type="match status" value="1"/>
</dbReference>
<evidence type="ECO:0000313" key="11">
    <source>
        <dbReference type="Proteomes" id="UP000549394"/>
    </source>
</evidence>
<feature type="transmembrane region" description="Helical" evidence="8">
    <location>
        <begin position="40"/>
        <end position="62"/>
    </location>
</feature>
<comment type="caution">
    <text evidence="10">The sequence shown here is derived from an EMBL/GenBank/DDBJ whole genome shotgun (WGS) entry which is preliminary data.</text>
</comment>
<reference evidence="10 11" key="1">
    <citation type="submission" date="2020-08" db="EMBL/GenBank/DDBJ databases">
        <authorList>
            <person name="Hejnol A."/>
        </authorList>
    </citation>
    <scope>NUCLEOTIDE SEQUENCE [LARGE SCALE GENOMIC DNA]</scope>
</reference>
<dbReference type="Gene3D" id="1.20.1250.20">
    <property type="entry name" value="MFS general substrate transporter like domains"/>
    <property type="match status" value="1"/>
</dbReference>
<evidence type="ECO:0000256" key="2">
    <source>
        <dbReference type="ARBA" id="ARBA00009657"/>
    </source>
</evidence>
<feature type="transmembrane region" description="Helical" evidence="8">
    <location>
        <begin position="395"/>
        <end position="414"/>
    </location>
</feature>
<dbReference type="OrthoDB" id="5062115at2759"/>
<accession>A0A7I8W0S8</accession>
<feature type="transmembrane region" description="Helical" evidence="8">
    <location>
        <begin position="82"/>
        <end position="103"/>
    </location>
</feature>
<evidence type="ECO:0000256" key="4">
    <source>
        <dbReference type="ARBA" id="ARBA00022692"/>
    </source>
</evidence>
<dbReference type="InterPro" id="IPR036259">
    <property type="entry name" value="MFS_trans_sf"/>
</dbReference>
<dbReference type="PANTHER" id="PTHR11388">
    <property type="entry name" value="ORGANIC ANION TRANSPORTER"/>
    <property type="match status" value="1"/>
</dbReference>
<dbReference type="AlphaFoldDB" id="A0A7I8W0S8"/>
<sequence>MHTLNERERNSNTNLSDSTSQYRFGVFGVYPKVLQKCNNAFMACFWLTIAKILSTVLTAGVVGATLPHVEKRFGFTSRQSSIFIAIFDFASVPALILACVLGAQCHKPRAIAVGMIMLSLSCVITVIPHFSSTTYMPQLQNSDNETISLCGDSDFKGCSKVGTELVSTTHWALVALIFARILCAFGNTPLNTLAYNYMHDVAPKEQFNIAVAALNMSMMVGTAIGYLAGAATLNLPHTWPYKPDFPKSSPNFVGAWWLSYIVIAVTTAVVALPIAAFPRDLPGADLMRKSRKTEAHKGQDDDETAIFVHWRDIGGHAKRLITNGPYVALALYYSINYSTTNGFADFAPKLVQTGFGLSAPSAAVAAGLTLVLAAPVGTIAATVLSNKLKLSCRTLMTWVCVISLTVCLFAPTLLTPCQGSELRISNETCSVGVCKCTDAEIQAVCGADGYTYKSACHAGCTSTNSSAVSFSCSY</sequence>
<feature type="transmembrane region" description="Helical" evidence="8">
    <location>
        <begin position="320"/>
        <end position="339"/>
    </location>
</feature>
<feature type="transmembrane region" description="Helical" evidence="8">
    <location>
        <begin position="359"/>
        <end position="383"/>
    </location>
</feature>
<comment type="similarity">
    <text evidence="2">Belongs to the organo anion transporter (TC 2.A.60) family.</text>
</comment>
<dbReference type="PANTHER" id="PTHR11388:SF100">
    <property type="entry name" value="SOLUTE CARRIER ORGANIC ANION TRANSPORTER FAMILY MEMBER 4A1"/>
    <property type="match status" value="1"/>
</dbReference>
<feature type="transmembrane region" description="Helical" evidence="8">
    <location>
        <begin position="110"/>
        <end position="130"/>
    </location>
</feature>
<dbReference type="GO" id="GO:0015347">
    <property type="term" value="F:sodium-independent organic anion transmembrane transporter activity"/>
    <property type="evidence" value="ECO:0007669"/>
    <property type="project" value="TreeGrafter"/>
</dbReference>
<keyword evidence="7" id="KW-1015">Disulfide bond</keyword>
<feature type="domain" description="Kazal-like" evidence="9">
    <location>
        <begin position="423"/>
        <end position="474"/>
    </location>
</feature>
<evidence type="ECO:0000259" key="9">
    <source>
        <dbReference type="PROSITE" id="PS51465"/>
    </source>
</evidence>
<evidence type="ECO:0000256" key="3">
    <source>
        <dbReference type="ARBA" id="ARBA00022475"/>
    </source>
</evidence>
<evidence type="ECO:0000256" key="5">
    <source>
        <dbReference type="ARBA" id="ARBA00022989"/>
    </source>
</evidence>
<keyword evidence="3" id="KW-1003">Cell membrane</keyword>
<feature type="transmembrane region" description="Helical" evidence="8">
    <location>
        <begin position="171"/>
        <end position="195"/>
    </location>
</feature>
<feature type="transmembrane region" description="Helical" evidence="8">
    <location>
        <begin position="255"/>
        <end position="277"/>
    </location>
</feature>
<dbReference type="Pfam" id="PF03137">
    <property type="entry name" value="OATP"/>
    <property type="match status" value="1"/>
</dbReference>
<keyword evidence="6 8" id="KW-0472">Membrane</keyword>
<dbReference type="Proteomes" id="UP000549394">
    <property type="component" value="Unassembled WGS sequence"/>
</dbReference>
<dbReference type="SUPFAM" id="SSF100895">
    <property type="entry name" value="Kazal-type serine protease inhibitors"/>
    <property type="match status" value="1"/>
</dbReference>